<gene>
    <name evidence="1" type="ORF">AVENP_1271</name>
</gene>
<accession>A0AAE7BAB6</accession>
<dbReference type="AlphaFoldDB" id="A0AAE7BAB6"/>
<proteinExistence type="predicted"/>
<sequence length="85" mass="10169">MDIDNLEDLAKELKNDENAHVIALFEEYAKTHNITEEKLEQTLSKEHDCFKCESCHKFYCYDEYSFFDEKCIYCCDTDDEDGEEF</sequence>
<reference evidence="1 2" key="1">
    <citation type="submission" date="2020-05" db="EMBL/GenBank/DDBJ databases">
        <title>Complete genome sequencing of Campylobacter and Arcobacter type strains.</title>
        <authorList>
            <person name="Miller W.G."/>
            <person name="Yee E."/>
        </authorList>
    </citation>
    <scope>NUCLEOTIDE SEQUENCE [LARGE SCALE GENOMIC DNA]</scope>
    <source>
        <strain evidence="1 2">LMG 26156</strain>
    </source>
</reference>
<dbReference type="EMBL" id="CP053840">
    <property type="protein sequence ID" value="QKF66825.1"/>
    <property type="molecule type" value="Genomic_DNA"/>
</dbReference>
<name>A0AAE7BAB6_9BACT</name>
<protein>
    <submittedName>
        <fullName evidence="1">Uncharacterized protein</fullName>
    </submittedName>
</protein>
<keyword evidence="2" id="KW-1185">Reference proteome</keyword>
<dbReference type="RefSeq" id="WP_128358731.1">
    <property type="nucleotide sequence ID" value="NZ_CP053840.1"/>
</dbReference>
<organism evidence="1 2">
    <name type="scientific">Arcobacter venerupis</name>
    <dbReference type="NCBI Taxonomy" id="1054033"/>
    <lineage>
        <taxon>Bacteria</taxon>
        <taxon>Pseudomonadati</taxon>
        <taxon>Campylobacterota</taxon>
        <taxon>Epsilonproteobacteria</taxon>
        <taxon>Campylobacterales</taxon>
        <taxon>Arcobacteraceae</taxon>
        <taxon>Arcobacter</taxon>
    </lineage>
</organism>
<dbReference type="KEGG" id="avp:AVENP_1271"/>
<evidence type="ECO:0000313" key="2">
    <source>
        <dbReference type="Proteomes" id="UP000503482"/>
    </source>
</evidence>
<evidence type="ECO:0000313" key="1">
    <source>
        <dbReference type="EMBL" id="QKF66825.1"/>
    </source>
</evidence>
<dbReference type="Proteomes" id="UP000503482">
    <property type="component" value="Chromosome"/>
</dbReference>